<feature type="domain" description="mRNA capping enzyme adenylation" evidence="1">
    <location>
        <begin position="9"/>
        <end position="125"/>
    </location>
</feature>
<dbReference type="SUPFAM" id="SSF56091">
    <property type="entry name" value="DNA ligase/mRNA capping enzyme, catalytic domain"/>
    <property type="match status" value="1"/>
</dbReference>
<evidence type="ECO:0000313" key="2">
    <source>
        <dbReference type="EMBL" id="KOO22495.1"/>
    </source>
</evidence>
<dbReference type="GO" id="GO:0004484">
    <property type="term" value="F:mRNA guanylyltransferase activity"/>
    <property type="evidence" value="ECO:0007669"/>
    <property type="project" value="InterPro"/>
</dbReference>
<dbReference type="InterPro" id="IPR051029">
    <property type="entry name" value="mRNA_Capping_Enz/RNA_Phosphat"/>
</dbReference>
<dbReference type="GO" id="GO:0006370">
    <property type="term" value="P:7-methylguanosine mRNA capping"/>
    <property type="evidence" value="ECO:0007669"/>
    <property type="project" value="InterPro"/>
</dbReference>
<protein>
    <submittedName>
        <fullName evidence="2">mRNA capping</fullName>
    </submittedName>
</protein>
<dbReference type="PANTHER" id="PTHR10367:SF17">
    <property type="entry name" value="MRNA-CAPPING ENZYME"/>
    <property type="match status" value="1"/>
</dbReference>
<keyword evidence="3" id="KW-1185">Reference proteome</keyword>
<dbReference type="OrthoDB" id="200924at2759"/>
<reference evidence="3" key="1">
    <citation type="journal article" date="2015" name="PLoS Genet.">
        <title>Genome Sequence and Transcriptome Analyses of Chrysochromulina tobin: Metabolic Tools for Enhanced Algal Fitness in the Prominent Order Prymnesiales (Haptophyceae).</title>
        <authorList>
            <person name="Hovde B.T."/>
            <person name="Deodato C.R."/>
            <person name="Hunsperger H.M."/>
            <person name="Ryken S.A."/>
            <person name="Yost W."/>
            <person name="Jha R.K."/>
            <person name="Patterson J."/>
            <person name="Monnat R.J. Jr."/>
            <person name="Barlow S.B."/>
            <person name="Starkenburg S.R."/>
            <person name="Cattolico R.A."/>
        </authorList>
    </citation>
    <scope>NUCLEOTIDE SEQUENCE</scope>
    <source>
        <strain evidence="3">CCMP291</strain>
    </source>
</reference>
<dbReference type="AlphaFoldDB" id="A0A0M0J7R4"/>
<gene>
    <name evidence="2" type="ORF">Ctob_000309</name>
</gene>
<name>A0A0M0J7R4_9EUKA</name>
<organism evidence="2 3">
    <name type="scientific">Chrysochromulina tobinii</name>
    <dbReference type="NCBI Taxonomy" id="1460289"/>
    <lineage>
        <taxon>Eukaryota</taxon>
        <taxon>Haptista</taxon>
        <taxon>Haptophyta</taxon>
        <taxon>Prymnesiophyceae</taxon>
        <taxon>Prymnesiales</taxon>
        <taxon>Chrysochromulinaceae</taxon>
        <taxon>Chrysochromulina</taxon>
    </lineage>
</organism>
<evidence type="ECO:0000259" key="1">
    <source>
        <dbReference type="Pfam" id="PF01331"/>
    </source>
</evidence>
<dbReference type="Pfam" id="PF01331">
    <property type="entry name" value="mRNA_cap_enzyme"/>
    <property type="match status" value="1"/>
</dbReference>
<comment type="caution">
    <text evidence="2">The sequence shown here is derived from an EMBL/GenBank/DDBJ whole genome shotgun (WGS) entry which is preliminary data.</text>
</comment>
<dbReference type="Gene3D" id="3.30.470.30">
    <property type="entry name" value="DNA ligase/mRNA capping enzyme"/>
    <property type="match status" value="1"/>
</dbReference>
<dbReference type="InterPro" id="IPR001339">
    <property type="entry name" value="mRNA_cap_enzyme_adenylation"/>
</dbReference>
<accession>A0A0M0J7R4</accession>
<sequence>MGGAGGSEGTHAGLVLAGEVVGDKEGEGGSTTWRLLAYDVLAIHGNSTCNQPLKKRLALLNTDVLPPRKASPAVATERLRVRAKDCFRLKYVPYLLDKFLAKVTHPIRGLIFLRDDACHAPGTSESAGLDWLLEPPAGQATNAVPQAELVALAEAHFK</sequence>
<dbReference type="Proteomes" id="UP000037460">
    <property type="component" value="Unassembled WGS sequence"/>
</dbReference>
<evidence type="ECO:0000313" key="3">
    <source>
        <dbReference type="Proteomes" id="UP000037460"/>
    </source>
</evidence>
<proteinExistence type="predicted"/>
<dbReference type="PANTHER" id="PTHR10367">
    <property type="entry name" value="MRNA-CAPPING ENZYME"/>
    <property type="match status" value="1"/>
</dbReference>
<dbReference type="GO" id="GO:0005524">
    <property type="term" value="F:ATP binding"/>
    <property type="evidence" value="ECO:0007669"/>
    <property type="project" value="InterPro"/>
</dbReference>
<dbReference type="EMBL" id="JWZX01003273">
    <property type="protein sequence ID" value="KOO22495.1"/>
    <property type="molecule type" value="Genomic_DNA"/>
</dbReference>